<dbReference type="HOGENOM" id="CLU_2317163_0_0_11"/>
<sequence length="99" mass="10832">MPSDILRGLDAMGADWPADDVWICDFDAGHPGEHWTIAAYGDAGAGSNDLWLRWLRAHPAELIPRPSCDAVAPSRGASGPVCLWVEGHPGRHFTDTERW</sequence>
<name>I4F0S6_MODI5</name>
<evidence type="ECO:0000313" key="2">
    <source>
        <dbReference type="Proteomes" id="UP000006461"/>
    </source>
</evidence>
<evidence type="ECO:0000313" key="1">
    <source>
        <dbReference type="EMBL" id="CCH89239.1"/>
    </source>
</evidence>
<keyword evidence="2" id="KW-1185">Reference proteome</keyword>
<dbReference type="AlphaFoldDB" id="I4F0S6"/>
<gene>
    <name evidence="1" type="ordered locus">MODMU_3835</name>
</gene>
<dbReference type="Proteomes" id="UP000006461">
    <property type="component" value="Chromosome"/>
</dbReference>
<reference evidence="1 2" key="1">
    <citation type="journal article" date="2012" name="J. Bacteriol.">
        <title>Genome Sequence of Radiation-Resistant Modestobacter marinus Strain BC501, a Representative Actinobacterium That Thrives on Calcareous Stone Surfaces.</title>
        <authorList>
            <person name="Normand P."/>
            <person name="Gury J."/>
            <person name="Pujic P."/>
            <person name="Chouaia B."/>
            <person name="Crotti E."/>
            <person name="Brusetti L."/>
            <person name="Daffonchio D."/>
            <person name="Vacherie B."/>
            <person name="Barbe V."/>
            <person name="Medigue C."/>
            <person name="Calteau A."/>
            <person name="Ghodhbane-Gtari F."/>
            <person name="Essoussi I."/>
            <person name="Nouioui I."/>
            <person name="Abbassi-Ghozzi I."/>
            <person name="Gtari M."/>
        </authorList>
    </citation>
    <scope>NUCLEOTIDE SEQUENCE [LARGE SCALE GENOMIC DNA]</scope>
    <source>
        <strain evidence="2">BC 501</strain>
    </source>
</reference>
<organism evidence="1 2">
    <name type="scientific">Modestobacter italicus (strain DSM 44449 / CECT 9708 / BC 501)</name>
    <dbReference type="NCBI Taxonomy" id="2732864"/>
    <lineage>
        <taxon>Bacteria</taxon>
        <taxon>Bacillati</taxon>
        <taxon>Actinomycetota</taxon>
        <taxon>Actinomycetes</taxon>
        <taxon>Geodermatophilales</taxon>
        <taxon>Geodermatophilaceae</taxon>
        <taxon>Modestobacter</taxon>
    </lineage>
</organism>
<dbReference type="KEGG" id="mmar:MODMU_3835"/>
<protein>
    <submittedName>
        <fullName evidence="1">Uncharacterized protein</fullName>
    </submittedName>
</protein>
<proteinExistence type="predicted"/>
<accession>I4F0S6</accession>
<dbReference type="EMBL" id="FO203431">
    <property type="protein sequence ID" value="CCH89239.1"/>
    <property type="molecule type" value="Genomic_DNA"/>
</dbReference>